<dbReference type="Pfam" id="PF12833">
    <property type="entry name" value="HTH_18"/>
    <property type="match status" value="1"/>
</dbReference>
<dbReference type="Gene3D" id="1.10.10.60">
    <property type="entry name" value="Homeodomain-like"/>
    <property type="match status" value="1"/>
</dbReference>
<dbReference type="PANTHER" id="PTHR43130:SF3">
    <property type="entry name" value="HTH-TYPE TRANSCRIPTIONAL REGULATOR RV1931C"/>
    <property type="match status" value="1"/>
</dbReference>
<evidence type="ECO:0000256" key="1">
    <source>
        <dbReference type="ARBA" id="ARBA00023015"/>
    </source>
</evidence>
<evidence type="ECO:0000313" key="5">
    <source>
        <dbReference type="Proteomes" id="UP001317629"/>
    </source>
</evidence>
<dbReference type="Proteomes" id="UP001317629">
    <property type="component" value="Chromosome"/>
</dbReference>
<keyword evidence="5" id="KW-1185">Reference proteome</keyword>
<evidence type="ECO:0000256" key="2">
    <source>
        <dbReference type="ARBA" id="ARBA00023163"/>
    </source>
</evidence>
<dbReference type="InterPro" id="IPR052158">
    <property type="entry name" value="INH-QAR"/>
</dbReference>
<evidence type="ECO:0000259" key="3">
    <source>
        <dbReference type="PROSITE" id="PS01124"/>
    </source>
</evidence>
<dbReference type="CDD" id="cd03137">
    <property type="entry name" value="GATase1_AraC_1"/>
    <property type="match status" value="1"/>
</dbReference>
<proteinExistence type="predicted"/>
<sequence>MTSVEPPFDLRGALWPEPVRSDIRRNRKIGILIYPDFEIIDLCGPLDVFYYADRALGCERASEPGYECVVIAPTKGLVRAKCGLELRATHDCSEIPTGLDTLLVAGGEGAFAACEDESLIDWIKGISGGVRRLASICTGAFLLAKAGLLNNRKVTTHWLWCDQLAAAYPSLCVEANRIFVRDGGVYTSGGITAGIDLALMLIEEDLGREVPRMVAGMMVVFLRRPGGQAQFSPFLQAETGNCRDIAELKSWILGNSSENLTVERLAEQLAMSPRNFARRFRAETGMTPARFVEYARVEAARCRLEQTSLPLQTIAEICGFTTIERMRRAFKRNLAVGPNEYRERFQSTFLQ</sequence>
<dbReference type="InterPro" id="IPR002818">
    <property type="entry name" value="DJ-1/PfpI"/>
</dbReference>
<dbReference type="SUPFAM" id="SSF52317">
    <property type="entry name" value="Class I glutamine amidotransferase-like"/>
    <property type="match status" value="1"/>
</dbReference>
<organism evidence="4 5">
    <name type="scientific">Methylocystis iwaonis</name>
    <dbReference type="NCBI Taxonomy" id="2885079"/>
    <lineage>
        <taxon>Bacteria</taxon>
        <taxon>Pseudomonadati</taxon>
        <taxon>Pseudomonadota</taxon>
        <taxon>Alphaproteobacteria</taxon>
        <taxon>Hyphomicrobiales</taxon>
        <taxon>Methylocystaceae</taxon>
        <taxon>Methylocystis</taxon>
    </lineage>
</organism>
<keyword evidence="1" id="KW-0805">Transcription regulation</keyword>
<name>A0ABM8E379_9HYPH</name>
<dbReference type="PROSITE" id="PS01124">
    <property type="entry name" value="HTH_ARAC_FAMILY_2"/>
    <property type="match status" value="1"/>
</dbReference>
<protein>
    <submittedName>
        <fullName evidence="4">AraC family transcriptional regulator</fullName>
    </submittedName>
</protein>
<evidence type="ECO:0000313" key="4">
    <source>
        <dbReference type="EMBL" id="BDV32476.1"/>
    </source>
</evidence>
<feature type="domain" description="HTH araC/xylS-type" evidence="3">
    <location>
        <begin position="246"/>
        <end position="344"/>
    </location>
</feature>
<dbReference type="RefSeq" id="WP_281929562.1">
    <property type="nucleotide sequence ID" value="NZ_AP027142.1"/>
</dbReference>
<reference evidence="4 5" key="1">
    <citation type="journal article" date="2023" name="Int. J. Syst. Evol. Microbiol.">
        <title>Methylocystis iwaonis sp. nov., a type II methane-oxidizing bacterium from surface soil of a rice paddy field in Japan, and emended description of the genus Methylocystis (ex Whittenbury et al. 1970) Bowman et al. 1993.</title>
        <authorList>
            <person name="Kaise H."/>
            <person name="Sawadogo J.B."/>
            <person name="Alam M.S."/>
            <person name="Ueno C."/>
            <person name="Dianou D."/>
            <person name="Shinjo R."/>
            <person name="Asakawa S."/>
        </authorList>
    </citation>
    <scope>NUCLEOTIDE SEQUENCE [LARGE SCALE GENOMIC DNA]</scope>
    <source>
        <strain evidence="4 5">SS37A-Re</strain>
    </source>
</reference>
<dbReference type="SMART" id="SM00342">
    <property type="entry name" value="HTH_ARAC"/>
    <property type="match status" value="1"/>
</dbReference>
<dbReference type="InterPro" id="IPR009057">
    <property type="entry name" value="Homeodomain-like_sf"/>
</dbReference>
<gene>
    <name evidence="4" type="ORF">SS37A_00050</name>
</gene>
<dbReference type="PANTHER" id="PTHR43130">
    <property type="entry name" value="ARAC-FAMILY TRANSCRIPTIONAL REGULATOR"/>
    <property type="match status" value="1"/>
</dbReference>
<dbReference type="InterPro" id="IPR018060">
    <property type="entry name" value="HTH_AraC"/>
</dbReference>
<accession>A0ABM8E379</accession>
<dbReference type="InterPro" id="IPR029062">
    <property type="entry name" value="Class_I_gatase-like"/>
</dbReference>
<dbReference type="Gene3D" id="3.40.50.880">
    <property type="match status" value="1"/>
</dbReference>
<dbReference type="SUPFAM" id="SSF46689">
    <property type="entry name" value="Homeodomain-like"/>
    <property type="match status" value="2"/>
</dbReference>
<keyword evidence="2" id="KW-0804">Transcription</keyword>
<dbReference type="Pfam" id="PF01965">
    <property type="entry name" value="DJ-1_PfpI"/>
    <property type="match status" value="1"/>
</dbReference>
<dbReference type="EMBL" id="AP027142">
    <property type="protein sequence ID" value="BDV32476.1"/>
    <property type="molecule type" value="Genomic_DNA"/>
</dbReference>